<dbReference type="InterPro" id="IPR012340">
    <property type="entry name" value="NA-bd_OB-fold"/>
</dbReference>
<evidence type="ECO:0000256" key="15">
    <source>
        <dbReference type="HAMAP-Rule" id="MF_00283"/>
    </source>
</evidence>
<evidence type="ECO:0000256" key="11">
    <source>
        <dbReference type="ARBA" id="ARBA00022884"/>
    </source>
</evidence>
<dbReference type="Pfam" id="PF03484">
    <property type="entry name" value="B5"/>
    <property type="match status" value="1"/>
</dbReference>
<evidence type="ECO:0000256" key="3">
    <source>
        <dbReference type="ARBA" id="ARBA00011209"/>
    </source>
</evidence>
<dbReference type="SUPFAM" id="SSF56037">
    <property type="entry name" value="PheT/TilS domain"/>
    <property type="match status" value="1"/>
</dbReference>
<keyword evidence="7 15" id="KW-0479">Metal-binding</keyword>
<dbReference type="InterPro" id="IPR002547">
    <property type="entry name" value="tRNA-bd_dom"/>
</dbReference>
<keyword evidence="5 16" id="KW-0820">tRNA-binding</keyword>
<dbReference type="KEGG" id="cazo:G3A45_07865"/>
<dbReference type="SUPFAM" id="SSF46955">
    <property type="entry name" value="Putative DNA-binding domain"/>
    <property type="match status" value="1"/>
</dbReference>
<dbReference type="Gene3D" id="3.30.930.10">
    <property type="entry name" value="Bira Bifunctional Protein, Domain 2"/>
    <property type="match status" value="1"/>
</dbReference>
<keyword evidence="10 15" id="KW-0460">Magnesium</keyword>
<dbReference type="Pfam" id="PF01588">
    <property type="entry name" value="tRNA_bind"/>
    <property type="match status" value="1"/>
</dbReference>
<dbReference type="PROSITE" id="PS50886">
    <property type="entry name" value="TRBD"/>
    <property type="match status" value="1"/>
</dbReference>
<comment type="subunit">
    <text evidence="3 15">Tetramer of two alpha and two beta subunits.</text>
</comment>
<dbReference type="PANTHER" id="PTHR10947">
    <property type="entry name" value="PHENYLALANYL-TRNA SYNTHETASE BETA CHAIN AND LEUCINE-RICH REPEAT-CONTAINING PROTEIN 47"/>
    <property type="match status" value="1"/>
</dbReference>
<protein>
    <recommendedName>
        <fullName evidence="15">Phenylalanine--tRNA ligase beta subunit</fullName>
        <ecNumber evidence="15">6.1.1.20</ecNumber>
    </recommendedName>
    <alternativeName>
        <fullName evidence="15">Phenylalanyl-tRNA synthetase beta subunit</fullName>
        <shortName evidence="15">PheRS</shortName>
    </alternativeName>
</protein>
<dbReference type="GO" id="GO:0000049">
    <property type="term" value="F:tRNA binding"/>
    <property type="evidence" value="ECO:0007669"/>
    <property type="project" value="UniProtKB-UniRule"/>
</dbReference>
<dbReference type="Gene3D" id="3.50.40.10">
    <property type="entry name" value="Phenylalanyl-trna Synthetase, Chain B, domain 3"/>
    <property type="match status" value="1"/>
</dbReference>
<feature type="binding site" evidence="15">
    <location>
        <position position="463"/>
    </location>
    <ligand>
        <name>Mg(2+)</name>
        <dbReference type="ChEBI" id="CHEBI:18420"/>
        <note>shared with alpha subunit</note>
    </ligand>
</feature>
<dbReference type="InterPro" id="IPR033714">
    <property type="entry name" value="tRNA_bind_bactPheRS"/>
</dbReference>
<evidence type="ECO:0000313" key="20">
    <source>
        <dbReference type="EMBL" id="QIB27207.1"/>
    </source>
</evidence>
<feature type="binding site" evidence="15">
    <location>
        <position position="473"/>
    </location>
    <ligand>
        <name>Mg(2+)</name>
        <dbReference type="ChEBI" id="CHEBI:18420"/>
        <note>shared with alpha subunit</note>
    </ligand>
</feature>
<evidence type="ECO:0000259" key="18">
    <source>
        <dbReference type="PROSITE" id="PS51447"/>
    </source>
</evidence>
<dbReference type="SUPFAM" id="SSF55681">
    <property type="entry name" value="Class II aaRS and biotin synthetases"/>
    <property type="match status" value="1"/>
</dbReference>
<dbReference type="Pfam" id="PF03147">
    <property type="entry name" value="FDX-ACB"/>
    <property type="match status" value="1"/>
</dbReference>
<dbReference type="SUPFAM" id="SSF54991">
    <property type="entry name" value="Anticodon-binding domain of PheRS"/>
    <property type="match status" value="1"/>
</dbReference>
<dbReference type="NCBIfam" id="NF045760">
    <property type="entry name" value="YtpR"/>
    <property type="match status" value="1"/>
</dbReference>
<dbReference type="InterPro" id="IPR020825">
    <property type="entry name" value="Phe-tRNA_synthase-like_B3/B4"/>
</dbReference>
<feature type="binding site" evidence="15">
    <location>
        <position position="469"/>
    </location>
    <ligand>
        <name>Mg(2+)</name>
        <dbReference type="ChEBI" id="CHEBI:18420"/>
        <note>shared with alpha subunit</note>
    </ligand>
</feature>
<evidence type="ECO:0000256" key="5">
    <source>
        <dbReference type="ARBA" id="ARBA00022555"/>
    </source>
</evidence>
<dbReference type="GO" id="GO:0006432">
    <property type="term" value="P:phenylalanyl-tRNA aminoacylation"/>
    <property type="evidence" value="ECO:0007669"/>
    <property type="project" value="UniProtKB-UniRule"/>
</dbReference>
<dbReference type="EC" id="6.1.1.20" evidence="15"/>
<dbReference type="SMART" id="SM00873">
    <property type="entry name" value="B3_4"/>
    <property type="match status" value="1"/>
</dbReference>
<dbReference type="FunFam" id="2.40.50.140:FF:000045">
    <property type="entry name" value="Phenylalanine--tRNA ligase beta subunit"/>
    <property type="match status" value="1"/>
</dbReference>
<organism evidence="20 21">
    <name type="scientific">Caloranaerobacter azorensis</name>
    <dbReference type="NCBI Taxonomy" id="116090"/>
    <lineage>
        <taxon>Bacteria</taxon>
        <taxon>Bacillati</taxon>
        <taxon>Bacillota</taxon>
        <taxon>Tissierellia</taxon>
        <taxon>Tissierellales</taxon>
        <taxon>Thermohalobacteraceae</taxon>
        <taxon>Caloranaerobacter</taxon>
    </lineage>
</organism>
<accession>A0A6P1YDQ2</accession>
<dbReference type="InterPro" id="IPR009061">
    <property type="entry name" value="DNA-bd_dom_put_sf"/>
</dbReference>
<dbReference type="Proteomes" id="UP000464452">
    <property type="component" value="Chromosome"/>
</dbReference>
<evidence type="ECO:0000259" key="19">
    <source>
        <dbReference type="PROSITE" id="PS51483"/>
    </source>
</evidence>
<proteinExistence type="inferred from homology"/>
<dbReference type="HAMAP" id="MF_00283">
    <property type="entry name" value="Phe_tRNA_synth_beta1"/>
    <property type="match status" value="1"/>
</dbReference>
<dbReference type="PANTHER" id="PTHR10947:SF0">
    <property type="entry name" value="PHENYLALANINE--TRNA LIGASE BETA SUBUNIT"/>
    <property type="match status" value="1"/>
</dbReference>
<dbReference type="InterPro" id="IPR036690">
    <property type="entry name" value="Fdx_antiC-bd_sf"/>
</dbReference>
<feature type="domain" description="B5" evidence="19">
    <location>
        <begin position="410"/>
        <end position="485"/>
    </location>
</feature>
<feature type="binding site" evidence="15">
    <location>
        <position position="472"/>
    </location>
    <ligand>
        <name>Mg(2+)</name>
        <dbReference type="ChEBI" id="CHEBI:18420"/>
        <note>shared with alpha subunit</note>
    </ligand>
</feature>
<dbReference type="CDD" id="cd00769">
    <property type="entry name" value="PheRS_beta_core"/>
    <property type="match status" value="1"/>
</dbReference>
<reference evidence="20 21" key="1">
    <citation type="submission" date="2020-02" db="EMBL/GenBank/DDBJ databases">
        <title>Thermophilic hydrogen producing bacteria, Caloranaerobacter azorensis.</title>
        <authorList>
            <person name="Baek K."/>
        </authorList>
    </citation>
    <scope>NUCLEOTIDE SEQUENCE [LARGE SCALE GENOMIC DNA]</scope>
    <source>
        <strain evidence="20 21">T3-1</strain>
    </source>
</reference>
<keyword evidence="8 15" id="KW-0547">Nucleotide-binding</keyword>
<dbReference type="InterPro" id="IPR004532">
    <property type="entry name" value="Phe-tRNA-ligase_IIc_bsu_bact"/>
</dbReference>
<evidence type="ECO:0000313" key="21">
    <source>
        <dbReference type="Proteomes" id="UP000464452"/>
    </source>
</evidence>
<feature type="domain" description="TRNA-binding" evidence="17">
    <location>
        <begin position="41"/>
        <end position="155"/>
    </location>
</feature>
<keyword evidence="12 15" id="KW-0648">Protein biosynthesis</keyword>
<dbReference type="Gene3D" id="2.40.50.140">
    <property type="entry name" value="Nucleic acid-binding proteins"/>
    <property type="match status" value="1"/>
</dbReference>
<dbReference type="GO" id="GO:0000287">
    <property type="term" value="F:magnesium ion binding"/>
    <property type="evidence" value="ECO:0007669"/>
    <property type="project" value="UniProtKB-UniRule"/>
</dbReference>
<evidence type="ECO:0000256" key="13">
    <source>
        <dbReference type="ARBA" id="ARBA00023146"/>
    </source>
</evidence>
<dbReference type="PROSITE" id="PS51483">
    <property type="entry name" value="B5"/>
    <property type="match status" value="1"/>
</dbReference>
<dbReference type="InterPro" id="IPR045864">
    <property type="entry name" value="aa-tRNA-synth_II/BPL/LPL"/>
</dbReference>
<dbReference type="SUPFAM" id="SSF50249">
    <property type="entry name" value="Nucleic acid-binding proteins"/>
    <property type="match status" value="1"/>
</dbReference>
<dbReference type="PROSITE" id="PS51447">
    <property type="entry name" value="FDX_ACB"/>
    <property type="match status" value="1"/>
</dbReference>
<sequence>MLVPVKWLKEYVDIDIDIDSKELADKLTMSGSHVDSIESVDKGVEKVVVGKILNIEKHPNADKLVITTIDVGEEKLQIVTGATNIKVGDYVPVALIGAKLPNGLKIRKSKLRGIESYGMLCSAEELGIDEGLVPKELKDGIYILSEQYPLGLDIKEALGLYGEVLEIEVTPNRPDCLSIIGMSRETAATLGKKLKYPEIKINREVDDITDYINGIEVHDKDLCKRYYARVVKDVKLGSSPVWIQRRLMEAGIRPINNIVDITNYVMLELGQPIHAFDLDKINGRKVIVRRAREGEKIVTLDGVERELKDSMLVIADEDKPIAIAGVMGGENSEVSEETTTILIESANFNGRSVRLTSKGVGLRTEASARFEKDLDPDMVGKACDRVCQLIEEIGVGIVVKGSIDIYEDKAQEREITLRPEKVNNLLGIEIKVDDMLKILNSLELKAKFEDEKIYVTIPTFRRDIELEADLIEEIGRIYGFDKIQSKPLIGTLTKGDKSRIRKIEDITKDILKGLGLNEITTYSFISPKAYDKINLPEYSIKRNCVRIMNPLGEDYSVMRTTLIPNMIEVLTRNYNYGVDRAWAYEIGNIFIPKKLPVEELPYEVRTLCIGMYGLIDFFDIKGVVDTMLKELGITGCEYIREENYATFHPGRTANIIKGNNVLGVIGEIHPKVLENYGIKERLYIAELDFEIIAFLTNLEKKYKPLPKYPAINRDIALVVDKDIMVREIEKIIWENGSDIVENVKLFDVYMGKQIPEGKKSVAYSITYRSYEKTLTDEEVTKVHDRIVKALEVQLGASLR</sequence>
<evidence type="ECO:0000256" key="2">
    <source>
        <dbReference type="ARBA" id="ARBA00008653"/>
    </source>
</evidence>
<evidence type="ECO:0000256" key="7">
    <source>
        <dbReference type="ARBA" id="ARBA00022723"/>
    </source>
</evidence>
<keyword evidence="9 15" id="KW-0067">ATP-binding</keyword>
<dbReference type="Pfam" id="PF17759">
    <property type="entry name" value="tRNA_synthFbeta"/>
    <property type="match status" value="1"/>
</dbReference>
<evidence type="ECO:0000256" key="14">
    <source>
        <dbReference type="ARBA" id="ARBA00049255"/>
    </source>
</evidence>
<comment type="similarity">
    <text evidence="2 15">Belongs to the phenylalanyl-tRNA synthetase beta subunit family. Type 1 subfamily.</text>
</comment>
<dbReference type="InterPro" id="IPR005121">
    <property type="entry name" value="Fdx_antiC-bd"/>
</dbReference>
<dbReference type="CDD" id="cd02796">
    <property type="entry name" value="tRNA_bind_bactPheRS"/>
    <property type="match status" value="1"/>
</dbReference>
<comment type="catalytic activity">
    <reaction evidence="14 15">
        <text>tRNA(Phe) + L-phenylalanine + ATP = L-phenylalanyl-tRNA(Phe) + AMP + diphosphate + H(+)</text>
        <dbReference type="Rhea" id="RHEA:19413"/>
        <dbReference type="Rhea" id="RHEA-COMP:9668"/>
        <dbReference type="Rhea" id="RHEA-COMP:9699"/>
        <dbReference type="ChEBI" id="CHEBI:15378"/>
        <dbReference type="ChEBI" id="CHEBI:30616"/>
        <dbReference type="ChEBI" id="CHEBI:33019"/>
        <dbReference type="ChEBI" id="CHEBI:58095"/>
        <dbReference type="ChEBI" id="CHEBI:78442"/>
        <dbReference type="ChEBI" id="CHEBI:78531"/>
        <dbReference type="ChEBI" id="CHEBI:456215"/>
        <dbReference type="EC" id="6.1.1.20"/>
    </reaction>
</comment>
<feature type="domain" description="FDX-ACB" evidence="18">
    <location>
        <begin position="706"/>
        <end position="799"/>
    </location>
</feature>
<evidence type="ECO:0000256" key="9">
    <source>
        <dbReference type="ARBA" id="ARBA00022840"/>
    </source>
</evidence>
<gene>
    <name evidence="15" type="primary">pheT</name>
    <name evidence="20" type="ORF">G3A45_07865</name>
</gene>
<dbReference type="GO" id="GO:0005524">
    <property type="term" value="F:ATP binding"/>
    <property type="evidence" value="ECO:0007669"/>
    <property type="project" value="UniProtKB-UniRule"/>
</dbReference>
<keyword evidence="13 15" id="KW-0030">Aminoacyl-tRNA synthetase</keyword>
<evidence type="ECO:0000256" key="12">
    <source>
        <dbReference type="ARBA" id="ARBA00022917"/>
    </source>
</evidence>
<evidence type="ECO:0000259" key="17">
    <source>
        <dbReference type="PROSITE" id="PS50886"/>
    </source>
</evidence>
<evidence type="ECO:0000256" key="1">
    <source>
        <dbReference type="ARBA" id="ARBA00004496"/>
    </source>
</evidence>
<name>A0A6P1YDQ2_9FIRM</name>
<dbReference type="Pfam" id="PF03483">
    <property type="entry name" value="B3_4"/>
    <property type="match status" value="1"/>
</dbReference>
<dbReference type="FunFam" id="3.50.40.10:FF:000001">
    <property type="entry name" value="Phenylalanine--tRNA ligase beta subunit"/>
    <property type="match status" value="1"/>
</dbReference>
<dbReference type="InterPro" id="IPR041616">
    <property type="entry name" value="PheRS_beta_core"/>
</dbReference>
<dbReference type="Gene3D" id="3.30.56.10">
    <property type="match status" value="2"/>
</dbReference>
<dbReference type="RefSeq" id="WP_163235075.1">
    <property type="nucleotide sequence ID" value="NZ_CP048617.1"/>
</dbReference>
<dbReference type="NCBIfam" id="TIGR00472">
    <property type="entry name" value="pheT_bact"/>
    <property type="match status" value="1"/>
</dbReference>
<evidence type="ECO:0000256" key="10">
    <source>
        <dbReference type="ARBA" id="ARBA00022842"/>
    </source>
</evidence>
<dbReference type="EMBL" id="CP048617">
    <property type="protein sequence ID" value="QIB27207.1"/>
    <property type="molecule type" value="Genomic_DNA"/>
</dbReference>
<dbReference type="Gene3D" id="3.30.70.380">
    <property type="entry name" value="Ferrodoxin-fold anticodon-binding domain"/>
    <property type="match status" value="1"/>
</dbReference>
<evidence type="ECO:0000256" key="16">
    <source>
        <dbReference type="PROSITE-ProRule" id="PRU00209"/>
    </source>
</evidence>
<dbReference type="InterPro" id="IPR005147">
    <property type="entry name" value="tRNA_synthase_B5-dom"/>
</dbReference>
<dbReference type="GO" id="GO:0140096">
    <property type="term" value="F:catalytic activity, acting on a protein"/>
    <property type="evidence" value="ECO:0007669"/>
    <property type="project" value="UniProtKB-ARBA"/>
</dbReference>
<comment type="cofactor">
    <cofactor evidence="15">
        <name>Mg(2+)</name>
        <dbReference type="ChEBI" id="CHEBI:18420"/>
    </cofactor>
    <text evidence="15">Binds 2 magnesium ions per tetramer.</text>
</comment>
<keyword evidence="4 15" id="KW-0963">Cytoplasm</keyword>
<dbReference type="InterPro" id="IPR005146">
    <property type="entry name" value="B3/B4_tRNA-bd"/>
</dbReference>
<dbReference type="FunFam" id="3.30.70.380:FF:000001">
    <property type="entry name" value="Phenylalanine--tRNA ligase beta subunit"/>
    <property type="match status" value="1"/>
</dbReference>
<dbReference type="SMART" id="SM00896">
    <property type="entry name" value="FDX-ACB"/>
    <property type="match status" value="1"/>
</dbReference>
<dbReference type="GO" id="GO:0009328">
    <property type="term" value="C:phenylalanine-tRNA ligase complex"/>
    <property type="evidence" value="ECO:0007669"/>
    <property type="project" value="TreeGrafter"/>
</dbReference>
<dbReference type="SMART" id="SM00874">
    <property type="entry name" value="B5"/>
    <property type="match status" value="1"/>
</dbReference>
<keyword evidence="6 15" id="KW-0436">Ligase</keyword>
<evidence type="ECO:0000256" key="6">
    <source>
        <dbReference type="ARBA" id="ARBA00022598"/>
    </source>
</evidence>
<dbReference type="GO" id="GO:0004826">
    <property type="term" value="F:phenylalanine-tRNA ligase activity"/>
    <property type="evidence" value="ECO:0007669"/>
    <property type="project" value="UniProtKB-UniRule"/>
</dbReference>
<evidence type="ECO:0000256" key="4">
    <source>
        <dbReference type="ARBA" id="ARBA00022490"/>
    </source>
</evidence>
<comment type="subcellular location">
    <subcellularLocation>
        <location evidence="1 15">Cytoplasm</location>
    </subcellularLocation>
</comment>
<keyword evidence="11 16" id="KW-0694">RNA-binding</keyword>
<dbReference type="InterPro" id="IPR045060">
    <property type="entry name" value="Phe-tRNA-ligase_IIc_bsu"/>
</dbReference>
<dbReference type="AlphaFoldDB" id="A0A6P1YDQ2"/>
<evidence type="ECO:0000256" key="8">
    <source>
        <dbReference type="ARBA" id="ARBA00022741"/>
    </source>
</evidence>
<dbReference type="GO" id="GO:0016740">
    <property type="term" value="F:transferase activity"/>
    <property type="evidence" value="ECO:0007669"/>
    <property type="project" value="UniProtKB-ARBA"/>
</dbReference>